<reference evidence="4 5" key="1">
    <citation type="submission" date="2020-06" db="EMBL/GenBank/DDBJ databases">
        <authorList>
            <person name="Chanama M."/>
        </authorList>
    </citation>
    <scope>NUCLEOTIDE SEQUENCE [LARGE SCALE GENOMIC DNA]</scope>
    <source>
        <strain evidence="4 5">TBRC6557</strain>
    </source>
</reference>
<dbReference type="InterPro" id="IPR052019">
    <property type="entry name" value="F420H2_bilvrd_red/Heme_oxyg"/>
</dbReference>
<dbReference type="NCBIfam" id="TIGR03618">
    <property type="entry name" value="Rv1155_F420"/>
    <property type="match status" value="1"/>
</dbReference>
<protein>
    <submittedName>
        <fullName evidence="4">TIGR03618 family F420-dependent PPOX class oxidoreductase</fullName>
    </submittedName>
</protein>
<evidence type="ECO:0000313" key="4">
    <source>
        <dbReference type="EMBL" id="NUW39450.1"/>
    </source>
</evidence>
<organism evidence="4 5">
    <name type="scientific">Nonomuraea rhodomycinica</name>
    <dbReference type="NCBI Taxonomy" id="1712872"/>
    <lineage>
        <taxon>Bacteria</taxon>
        <taxon>Bacillati</taxon>
        <taxon>Actinomycetota</taxon>
        <taxon>Actinomycetes</taxon>
        <taxon>Streptosporangiales</taxon>
        <taxon>Streptosporangiaceae</taxon>
        <taxon>Nonomuraea</taxon>
    </lineage>
</organism>
<dbReference type="GO" id="GO:0005829">
    <property type="term" value="C:cytosol"/>
    <property type="evidence" value="ECO:0007669"/>
    <property type="project" value="TreeGrafter"/>
</dbReference>
<dbReference type="Pfam" id="PF03551">
    <property type="entry name" value="PadR"/>
    <property type="match status" value="1"/>
</dbReference>
<sequence length="360" mass="39854">MTVAVLGLLAERARHVYDMRLEMRERGHDRTLKIKNASFYDVLPRLAGAGLITEGETVREGARPERTVHHITEAGRASLRAWLRELLDGPEDDTSGFTVVLMFMFALPRTEVIALLERRAERMARYVEETGRALDAAARDGVEPVFLADHAFPLALRRAERDWLRAFTTRLLARTISIGADLGVELEGGWTVPVGPHQLDLCREAGFTAVRSPRPRDVRARKLSIMSVHLSDSAREILDAPNIGILATLNPDGSPQTSVVWVGTDGDDVVISSEAGRRKVLNLERDPRASLSVFDLADPERYVEVRGSATVTEDEGRRLAAALAEKYEGAGGGEEYLRLPPERVRVTIRITPHRVLGYAA</sequence>
<dbReference type="SUPFAM" id="SSF46785">
    <property type="entry name" value="Winged helix' DNA-binding domain"/>
    <property type="match status" value="1"/>
</dbReference>
<dbReference type="InterPro" id="IPR036388">
    <property type="entry name" value="WH-like_DNA-bd_sf"/>
</dbReference>
<dbReference type="EMBL" id="JABWGO010000001">
    <property type="protein sequence ID" value="NUW39450.1"/>
    <property type="molecule type" value="Genomic_DNA"/>
</dbReference>
<dbReference type="InterPro" id="IPR036390">
    <property type="entry name" value="WH_DNA-bd_sf"/>
</dbReference>
<keyword evidence="1" id="KW-0560">Oxidoreductase</keyword>
<dbReference type="GO" id="GO:0070967">
    <property type="term" value="F:coenzyme F420 binding"/>
    <property type="evidence" value="ECO:0007669"/>
    <property type="project" value="TreeGrafter"/>
</dbReference>
<dbReference type="Gene3D" id="2.30.110.10">
    <property type="entry name" value="Electron Transport, Fmn-binding Protein, Chain A"/>
    <property type="match status" value="1"/>
</dbReference>
<evidence type="ECO:0000259" key="2">
    <source>
        <dbReference type="Pfam" id="PF01243"/>
    </source>
</evidence>
<dbReference type="InterPro" id="IPR005149">
    <property type="entry name" value="Tscrpt_reg_PadR_N"/>
</dbReference>
<comment type="caution">
    <text evidence="4">The sequence shown here is derived from an EMBL/GenBank/DDBJ whole genome shotgun (WGS) entry which is preliminary data.</text>
</comment>
<name>A0A7Y6IJM6_9ACTN</name>
<dbReference type="PANTHER" id="PTHR35176:SF6">
    <property type="entry name" value="HEME OXYGENASE HI_0854-RELATED"/>
    <property type="match status" value="1"/>
</dbReference>
<evidence type="ECO:0000256" key="1">
    <source>
        <dbReference type="ARBA" id="ARBA00023002"/>
    </source>
</evidence>
<dbReference type="SUPFAM" id="SSF50475">
    <property type="entry name" value="FMN-binding split barrel"/>
    <property type="match status" value="1"/>
</dbReference>
<keyword evidence="5" id="KW-1185">Reference proteome</keyword>
<evidence type="ECO:0000259" key="3">
    <source>
        <dbReference type="Pfam" id="PF03551"/>
    </source>
</evidence>
<dbReference type="GO" id="GO:0016627">
    <property type="term" value="F:oxidoreductase activity, acting on the CH-CH group of donors"/>
    <property type="evidence" value="ECO:0007669"/>
    <property type="project" value="TreeGrafter"/>
</dbReference>
<dbReference type="Proteomes" id="UP000546126">
    <property type="component" value="Unassembled WGS sequence"/>
</dbReference>
<feature type="domain" description="Pyridoxamine 5'-phosphate oxidase N-terminal" evidence="2">
    <location>
        <begin position="231"/>
        <end position="355"/>
    </location>
</feature>
<dbReference type="Gene3D" id="1.10.10.10">
    <property type="entry name" value="Winged helix-like DNA-binding domain superfamily/Winged helix DNA-binding domain"/>
    <property type="match status" value="1"/>
</dbReference>
<dbReference type="InterPro" id="IPR019920">
    <property type="entry name" value="F420-binding_dom_put"/>
</dbReference>
<dbReference type="PANTHER" id="PTHR35176">
    <property type="entry name" value="HEME OXYGENASE HI_0854-RELATED"/>
    <property type="match status" value="1"/>
</dbReference>
<feature type="domain" description="Transcription regulator PadR N-terminal" evidence="3">
    <location>
        <begin position="5"/>
        <end position="80"/>
    </location>
</feature>
<accession>A0A7Y6IJM6</accession>
<proteinExistence type="predicted"/>
<dbReference type="RefSeq" id="WP_175598995.1">
    <property type="nucleotide sequence ID" value="NZ_JABWGO010000001.1"/>
</dbReference>
<dbReference type="InterPro" id="IPR012349">
    <property type="entry name" value="Split_barrel_FMN-bd"/>
</dbReference>
<gene>
    <name evidence="4" type="ORF">HT134_04780</name>
</gene>
<dbReference type="Pfam" id="PF01243">
    <property type="entry name" value="PNPOx_N"/>
    <property type="match status" value="1"/>
</dbReference>
<dbReference type="AlphaFoldDB" id="A0A7Y6IJM6"/>
<dbReference type="InterPro" id="IPR011576">
    <property type="entry name" value="Pyridox_Oxase_N"/>
</dbReference>
<evidence type="ECO:0000313" key="5">
    <source>
        <dbReference type="Proteomes" id="UP000546126"/>
    </source>
</evidence>